<dbReference type="PANTHER" id="PTHR20961:SF124">
    <property type="entry name" value="GLYCOSYLTRANSFERASE"/>
    <property type="match status" value="1"/>
</dbReference>
<comment type="caution">
    <text evidence="1">The sequence shown here is derived from an EMBL/GenBank/DDBJ whole genome shotgun (WGS) entry which is preliminary data.</text>
</comment>
<name>A0AAD5DXX5_9CHLO</name>
<dbReference type="AlphaFoldDB" id="A0AAD5DXX5"/>
<dbReference type="InterPro" id="IPR007657">
    <property type="entry name" value="Glycosyltransferase_61"/>
</dbReference>
<accession>A0AAD5DXX5</accession>
<evidence type="ECO:0000313" key="2">
    <source>
        <dbReference type="Proteomes" id="UP001205105"/>
    </source>
</evidence>
<dbReference type="Proteomes" id="UP001205105">
    <property type="component" value="Unassembled WGS sequence"/>
</dbReference>
<keyword evidence="2" id="KW-1185">Reference proteome</keyword>
<protein>
    <submittedName>
        <fullName evidence="1">Uncharacterized protein</fullName>
    </submittedName>
</protein>
<sequence>MTEASANKPPTRGRLSPMATALLGCTALLVLLGSGAWEFRMPKLRSYRFTGLGRGHRWAGGDGAEPAAVAAAAATACELDVEQGPIAEACHLLNDVCVDQQLGVLYGAEYHPAPGASRAALEPPILEPSHRHSHYVFSHKDSGARDYRNRLPPLHFRAASANEPVPYLAQPVFSSCTVPVVYYSHYLINPAHMFRDNAAILYGALNESSWGEHAKVILMTAMGLSPPSFAAQVMAAVTPRMAVETWAEFSSRLPSQQAPGGGYLPVSFQPEQPGGPRASWEGGPQRCFRHMYVCTNGVNTTETWPLHAFGRNLVRHHLDSLPADAQPVVRAQPPMALQRRLRLAAEAKAGGSSSSGMGINCPRRNGATAAGQDCGPGGCGPDSGNGSGSSSSGGSAAKPAVLNILFHRRGTDRLLLNAAELLERCNAWSYTTAAGVQVELTDLFAGIVAAQRADIFIGAHGANMANGWLMRPGSSVLELTMHQFEEGPAHAQYPKRNTFDADTQVQYWKVLLCDPQRYPPGSWSPGPMEEEGRAAGKVWHPLWPKFRNLAVRWEVIDMALREIVETGGDMDKYRQRWDEGRWWWLSGANETVYAGPEMHQTCRRARAFGLIS</sequence>
<dbReference type="PANTHER" id="PTHR20961">
    <property type="entry name" value="GLYCOSYLTRANSFERASE"/>
    <property type="match status" value="1"/>
</dbReference>
<gene>
    <name evidence="1" type="ORF">COHA_001838</name>
</gene>
<evidence type="ECO:0000313" key="1">
    <source>
        <dbReference type="EMBL" id="KAI7844598.1"/>
    </source>
</evidence>
<dbReference type="EMBL" id="JADXDR010000026">
    <property type="protein sequence ID" value="KAI7844598.1"/>
    <property type="molecule type" value="Genomic_DNA"/>
</dbReference>
<organism evidence="1 2">
    <name type="scientific">Chlorella ohadii</name>
    <dbReference type="NCBI Taxonomy" id="2649997"/>
    <lineage>
        <taxon>Eukaryota</taxon>
        <taxon>Viridiplantae</taxon>
        <taxon>Chlorophyta</taxon>
        <taxon>core chlorophytes</taxon>
        <taxon>Trebouxiophyceae</taxon>
        <taxon>Chlorellales</taxon>
        <taxon>Chlorellaceae</taxon>
        <taxon>Chlorella clade</taxon>
        <taxon>Chlorella</taxon>
    </lineage>
</organism>
<proteinExistence type="predicted"/>
<dbReference type="GO" id="GO:0016757">
    <property type="term" value="F:glycosyltransferase activity"/>
    <property type="evidence" value="ECO:0007669"/>
    <property type="project" value="InterPro"/>
</dbReference>
<reference evidence="1" key="1">
    <citation type="submission" date="2020-11" db="EMBL/GenBank/DDBJ databases">
        <title>Chlorella ohadii genome sequencing and assembly.</title>
        <authorList>
            <person name="Murik O."/>
            <person name="Treves H."/>
            <person name="Kedem I."/>
            <person name="Shotland Y."/>
            <person name="Kaplan A."/>
        </authorList>
    </citation>
    <scope>NUCLEOTIDE SEQUENCE</scope>
    <source>
        <strain evidence="1">1</strain>
    </source>
</reference>